<evidence type="ECO:0000256" key="1">
    <source>
        <dbReference type="SAM" id="Phobius"/>
    </source>
</evidence>
<feature type="transmembrane region" description="Helical" evidence="1">
    <location>
        <begin position="6"/>
        <end position="27"/>
    </location>
</feature>
<dbReference type="Proteomes" id="UP000245489">
    <property type="component" value="Unassembled WGS sequence"/>
</dbReference>
<reference evidence="2 3" key="1">
    <citation type="submission" date="2018-05" db="EMBL/GenBank/DDBJ databases">
        <title>Genomic Encyclopedia of Archaeal and Bacterial Type Strains, Phase II (KMG-II): from individual species to whole genera.</title>
        <authorList>
            <person name="Goeker M."/>
        </authorList>
    </citation>
    <scope>NUCLEOTIDE SEQUENCE [LARGE SCALE GENOMIC DNA]</scope>
    <source>
        <strain evidence="2 3">DSM 22214</strain>
    </source>
</reference>
<accession>A0A316EB72</accession>
<sequence>MENYFSNLPAWVSLLFIPTFPITIYIISQIIKRGGIDAGLSQKQVNNIQLSIGGFFTIYLFYTFLLSTTGLLSENTLPPRVLLFTAIPLLLVLLGFIFNKPLYWKILDKIPLESLIKIHIFRFVGVFFLIGVYYKTLPVHFAVIAGFGDIVTAIGAIFVSRWVNEQKPWSKKATLIWNIFGLADIVSVIISAILTTKNSLENNTQSVIEITKFPFVWIPAFAPAVIIFLHISVFKKLKRDASI</sequence>
<proteinExistence type="predicted"/>
<organism evidence="2 3">
    <name type="scientific">Arcicella aurantiaca</name>
    <dbReference type="NCBI Taxonomy" id="591202"/>
    <lineage>
        <taxon>Bacteria</taxon>
        <taxon>Pseudomonadati</taxon>
        <taxon>Bacteroidota</taxon>
        <taxon>Cytophagia</taxon>
        <taxon>Cytophagales</taxon>
        <taxon>Flectobacillaceae</taxon>
        <taxon>Arcicella</taxon>
    </lineage>
</organism>
<keyword evidence="3" id="KW-1185">Reference proteome</keyword>
<feature type="transmembrane region" description="Helical" evidence="1">
    <location>
        <begin position="48"/>
        <end position="69"/>
    </location>
</feature>
<keyword evidence="1" id="KW-0812">Transmembrane</keyword>
<protein>
    <submittedName>
        <fullName evidence="2">Uncharacterized protein</fullName>
    </submittedName>
</protein>
<feature type="transmembrane region" description="Helical" evidence="1">
    <location>
        <begin position="115"/>
        <end position="134"/>
    </location>
</feature>
<keyword evidence="1" id="KW-1133">Transmembrane helix</keyword>
<comment type="caution">
    <text evidence="2">The sequence shown here is derived from an EMBL/GenBank/DDBJ whole genome shotgun (WGS) entry which is preliminary data.</text>
</comment>
<evidence type="ECO:0000313" key="2">
    <source>
        <dbReference type="EMBL" id="PWK26916.1"/>
    </source>
</evidence>
<dbReference type="OrthoDB" id="949051at2"/>
<name>A0A316EB72_9BACT</name>
<dbReference type="EMBL" id="QGGO01000009">
    <property type="protein sequence ID" value="PWK26916.1"/>
    <property type="molecule type" value="Genomic_DNA"/>
</dbReference>
<dbReference type="RefSeq" id="WP_109742860.1">
    <property type="nucleotide sequence ID" value="NZ_QGGO01000009.1"/>
</dbReference>
<feature type="transmembrane region" description="Helical" evidence="1">
    <location>
        <begin position="175"/>
        <end position="195"/>
    </location>
</feature>
<evidence type="ECO:0000313" key="3">
    <source>
        <dbReference type="Proteomes" id="UP000245489"/>
    </source>
</evidence>
<dbReference type="AlphaFoldDB" id="A0A316EB72"/>
<feature type="transmembrane region" description="Helical" evidence="1">
    <location>
        <begin position="81"/>
        <end position="103"/>
    </location>
</feature>
<feature type="transmembrane region" description="Helical" evidence="1">
    <location>
        <begin position="140"/>
        <end position="163"/>
    </location>
</feature>
<feature type="transmembrane region" description="Helical" evidence="1">
    <location>
        <begin position="215"/>
        <end position="234"/>
    </location>
</feature>
<gene>
    <name evidence="2" type="ORF">LV89_02122</name>
</gene>
<keyword evidence="1" id="KW-0472">Membrane</keyword>